<gene>
    <name evidence="8" type="primary">dltA_1</name>
    <name evidence="8" type="ORF">LMG3431_00686</name>
</gene>
<dbReference type="Gene3D" id="1.10.1200.10">
    <property type="entry name" value="ACP-like"/>
    <property type="match status" value="4"/>
</dbReference>
<dbReference type="EC" id="6.2.1.54" evidence="8"/>
<dbReference type="Pfam" id="PF00501">
    <property type="entry name" value="AMP-binding"/>
    <property type="match status" value="3"/>
</dbReference>
<dbReference type="NCBIfam" id="TIGR01720">
    <property type="entry name" value="NRPS-para261"/>
    <property type="match status" value="1"/>
</dbReference>
<dbReference type="RefSeq" id="WP_175173008.1">
    <property type="nucleotide sequence ID" value="NZ_CADIJX010000001.1"/>
</dbReference>
<dbReference type="FunFam" id="1.10.1200.10:FF:000005">
    <property type="entry name" value="Nonribosomal peptide synthetase 1"/>
    <property type="match status" value="2"/>
</dbReference>
<comment type="similarity">
    <text evidence="2">Belongs to the ATP-dependent AMP-binding enzyme family.</text>
</comment>
<comment type="cofactor">
    <cofactor evidence="1">
        <name>pantetheine 4'-phosphate</name>
        <dbReference type="ChEBI" id="CHEBI:47942"/>
    </cofactor>
</comment>
<dbReference type="Pfam" id="PF00550">
    <property type="entry name" value="PP-binding"/>
    <property type="match status" value="4"/>
</dbReference>
<dbReference type="CDD" id="cd19534">
    <property type="entry name" value="E_NRPS"/>
    <property type="match status" value="1"/>
</dbReference>
<dbReference type="FunFam" id="3.30.559.10:FF:000012">
    <property type="entry name" value="Non-ribosomal peptide synthetase"/>
    <property type="match status" value="1"/>
</dbReference>
<evidence type="ECO:0000256" key="6">
    <source>
        <dbReference type="SAM" id="MobiDB-lite"/>
    </source>
</evidence>
<dbReference type="CDD" id="cd17646">
    <property type="entry name" value="A_NRPS_AB3403-like"/>
    <property type="match status" value="2"/>
</dbReference>
<dbReference type="PROSITE" id="PS00455">
    <property type="entry name" value="AMP_BINDING"/>
    <property type="match status" value="3"/>
</dbReference>
<feature type="domain" description="Carrier" evidence="7">
    <location>
        <begin position="1007"/>
        <end position="1081"/>
    </location>
</feature>
<dbReference type="PANTHER" id="PTHR45527:SF1">
    <property type="entry name" value="FATTY ACID SYNTHASE"/>
    <property type="match status" value="1"/>
</dbReference>
<dbReference type="FunFam" id="3.30.300.30:FF:000010">
    <property type="entry name" value="Enterobactin synthetase component F"/>
    <property type="match status" value="2"/>
</dbReference>
<keyword evidence="5" id="KW-0677">Repeat</keyword>
<dbReference type="Gene3D" id="3.30.559.30">
    <property type="entry name" value="Nonribosomal peptide synthetase, condensation domain"/>
    <property type="match status" value="4"/>
</dbReference>
<dbReference type="InterPro" id="IPR045851">
    <property type="entry name" value="AMP-bd_C_sf"/>
</dbReference>
<dbReference type="Gene3D" id="3.30.559.10">
    <property type="entry name" value="Chloramphenicol acetyltransferase-like domain"/>
    <property type="match status" value="4"/>
</dbReference>
<feature type="region of interest" description="Disordered" evidence="6">
    <location>
        <begin position="2486"/>
        <end position="2506"/>
    </location>
</feature>
<dbReference type="InterPro" id="IPR020806">
    <property type="entry name" value="PKS_PP-bd"/>
</dbReference>
<dbReference type="InterPro" id="IPR036736">
    <property type="entry name" value="ACP-like_sf"/>
</dbReference>
<feature type="domain" description="Carrier" evidence="7">
    <location>
        <begin position="2506"/>
        <end position="2580"/>
    </location>
</feature>
<dbReference type="PROSITE" id="PS50075">
    <property type="entry name" value="CARRIER"/>
    <property type="match status" value="4"/>
</dbReference>
<keyword evidence="8" id="KW-0436">Ligase</keyword>
<feature type="domain" description="Carrier" evidence="7">
    <location>
        <begin position="2578"/>
        <end position="2652"/>
    </location>
</feature>
<evidence type="ECO:0000256" key="4">
    <source>
        <dbReference type="ARBA" id="ARBA00022553"/>
    </source>
</evidence>
<dbReference type="PROSITE" id="PS00012">
    <property type="entry name" value="PHOSPHOPANTETHEINE"/>
    <property type="match status" value="3"/>
</dbReference>
<organism evidence="8 9">
    <name type="scientific">Achromobacter pestifer</name>
    <dbReference type="NCBI Taxonomy" id="1353889"/>
    <lineage>
        <taxon>Bacteria</taxon>
        <taxon>Pseudomonadati</taxon>
        <taxon>Pseudomonadota</taxon>
        <taxon>Betaproteobacteria</taxon>
        <taxon>Burkholderiales</taxon>
        <taxon>Alcaligenaceae</taxon>
        <taxon>Achromobacter</taxon>
    </lineage>
</organism>
<dbReference type="EMBL" id="CADIJX010000001">
    <property type="protein sequence ID" value="CAB3628289.1"/>
    <property type="molecule type" value="Genomic_DNA"/>
</dbReference>
<evidence type="ECO:0000259" key="7">
    <source>
        <dbReference type="PROSITE" id="PS50075"/>
    </source>
</evidence>
<proteinExistence type="inferred from homology"/>
<dbReference type="CDD" id="cd19531">
    <property type="entry name" value="LCL_NRPS-like"/>
    <property type="match status" value="2"/>
</dbReference>
<dbReference type="Proteomes" id="UP000494108">
    <property type="component" value="Unassembled WGS sequence"/>
</dbReference>
<protein>
    <submittedName>
        <fullName evidence="8">D-alanine--D-alanyl carrier protein ligase</fullName>
        <ecNumber evidence="8">6.2.1.54</ecNumber>
    </submittedName>
</protein>
<dbReference type="GO" id="GO:0043041">
    <property type="term" value="P:amino acid activation for nonribosomal peptide biosynthetic process"/>
    <property type="evidence" value="ECO:0007669"/>
    <property type="project" value="TreeGrafter"/>
</dbReference>
<dbReference type="SUPFAM" id="SSF52777">
    <property type="entry name" value="CoA-dependent acyltransferases"/>
    <property type="match status" value="8"/>
</dbReference>
<evidence type="ECO:0000256" key="2">
    <source>
        <dbReference type="ARBA" id="ARBA00006432"/>
    </source>
</evidence>
<dbReference type="NCBIfam" id="TIGR01733">
    <property type="entry name" value="AA-adenyl-dom"/>
    <property type="match status" value="3"/>
</dbReference>
<evidence type="ECO:0000256" key="3">
    <source>
        <dbReference type="ARBA" id="ARBA00022450"/>
    </source>
</evidence>
<dbReference type="Gene3D" id="3.40.50.980">
    <property type="match status" value="6"/>
</dbReference>
<evidence type="ECO:0000313" key="8">
    <source>
        <dbReference type="EMBL" id="CAB3628289.1"/>
    </source>
</evidence>
<evidence type="ECO:0000256" key="5">
    <source>
        <dbReference type="ARBA" id="ARBA00022737"/>
    </source>
</evidence>
<dbReference type="FunFam" id="3.40.50.980:FF:000002">
    <property type="entry name" value="Enterobactin synthetase component F"/>
    <property type="match status" value="2"/>
</dbReference>
<keyword evidence="4" id="KW-0597">Phosphoprotein</keyword>
<dbReference type="GO" id="GO:0031177">
    <property type="term" value="F:phosphopantetheine binding"/>
    <property type="evidence" value="ECO:0007669"/>
    <property type="project" value="InterPro"/>
</dbReference>
<dbReference type="NCBIfam" id="NF003417">
    <property type="entry name" value="PRK04813.1"/>
    <property type="match status" value="3"/>
</dbReference>
<dbReference type="InterPro" id="IPR009081">
    <property type="entry name" value="PP-bd_ACP"/>
</dbReference>
<dbReference type="CDD" id="cd05930">
    <property type="entry name" value="A_NRPS"/>
    <property type="match status" value="1"/>
</dbReference>
<dbReference type="InterPro" id="IPR010071">
    <property type="entry name" value="AA_adenyl_dom"/>
</dbReference>
<dbReference type="Pfam" id="PF00668">
    <property type="entry name" value="Condensation"/>
    <property type="match status" value="4"/>
</dbReference>
<dbReference type="Gene3D" id="3.30.300.30">
    <property type="match status" value="3"/>
</dbReference>
<sequence>MSNASLARIAARFATLGLAERQAVYGRLREQGLSSGQFPIVPARATDRGVLSHAQQRQWFLWRLAPDSTAYHIAGGLRLRGDIDAQALQVALDALAQRHPALRTRFEQDAQGVPTQHILQTAALPLERIDLSTHAEGDREAAYAQAAGALNARAFDLLGGPLVRFALLRAASDDHVLVGVLHHIVADGWSMQILLDELAACYGAALDGDQAELPALDIDYADYAAWQRSWLEAGEEDRQLDYWRAQLGGDDPWLQLPGDGTRVPGNALRAARQPITLPADMPERLRRASQREGCTLFSVLLGAFQVLLHRDSGLEDIRVGVPTANRGRQDTAGLVGLFVNTQVLRNVLAGSDTLAEAVARASDAMIQAQAHGELPLDRIVDALELTRSAQRNPLFQVMANHLRDDYEALARLPGLSLTPFAVPLDDTPFELTLETREDTTGGLTASVIYAADYFSAERMARLAERYVQVLSAWLEAPQTRVAELPWLPEDGIRQLLSQGDGGVAGKVLTVPERLGAQAVATPAAVALVMGDSNLTYAELDARTNQLAHALRAAGAGAETRVGVLMTRSVEMVVALLGVMKAGAAYVPIDPELPADRLSYLFEDSQASLLLTQSTWLETLPAGAPPAWALDRIDLSAHPCTPVGHVPHPEQAAYVIYTSGSTGKPKGAVNRHGALAQRLDWMQQAYPIDAADTVLQKTPFGFDVSVWEFFWPLMVGARLAVAEPGEHRDPQALAARIAAHGVTTLHFVPSMLSAFLAGGITGGSIPSLRRIVCSGEALPGELRDRCFAALPGVALNNLYGPTEAAIDVTFHDCASGENGPVPIGAPITGTHVHVLDADLNLAPPGVAGELYLGGAGLARGYLSRPGMTAERFVANPFGAGRLYRTGDRVRWTDSGELDYLGRLDFQVKIRGLRIELGEIESRLLAQEGVREAVVVAVAGPGGGQRLVAYVAPLVDTDALRQALARELPEYMVPSQIIPLEALPLSANGKIDRKALPAPVFDDQTDAAPPQGPLETAIAGIWTDVLGCTSVGREANFFELGGDSILSLQIVARLRQQGWAVNPRDVFEHQTVARLAAVAQPLTVEHEPARTAATGEAKLLPIQAEFFRQAMPVREHWNQAVLLTPSEPLDESALRTALVQLVNHHDSLRLRFYEACQGWTQRYAEDAAPSDLLWTAQAADADELNRQCDAAQRSLKLAQGPLLRALAVHMADGSDRLLLVAHHLVVDGVSWRILLEDLQAAYQAARQGRQMALPAKTAHYAEWTSYVAGLRDHIAPAERQYWQTVAVDTAGSRGPAWLREAMGQAGLEGEREQLGFTLDAATTQALLRQAPLAYRTQINDILLTALGRVLAEGADPVRIDIEGHGREAGSEAPDMSRTVGWFTTLYPVLLDVGGEPAQALKRVKESLRAVPRNGLSYGPLHGASHQPAAVLFNYLGQFDGSFNDGGWQPAGQAPGATMDAGAPLWHALSVEGQVYDGRLAISLGFSGQRLPRARVQALADAYRDTLNDLIAHCALGAQGVTPSDFPLARLTQSQLDTLPMPAARVEDLLGLTPMQAGMLFHTQFDPQGQAYVMQLRADIGGLDPERFRMAWNQALACHPALRSGFFAHGGDWLQWVARDAVLPWTTQDGRGVPQAGRDAWIDGLALAEREAGFDLAEPPLMRCALLRTTEDGWTFLWTCHHLLLDGWSASRLLGDVLRAYQGAALTAPVVRYRDYLTWRDTRDAAATQQFWESETRLLDEPTYLAPVLGGGDPDAPATGHAEWVQVLDGGRTDALTRLARESRVTLNTVLQTGWALLLHRLLGRDVVAFGATTSGRPAGLPGAQDMLGLFINTLPVVVRNALGDSVADSLRAQQSRHTAAREHEHAPLHQVQRWAGSGGQALFDTLLVFENFPIDAALRDAGPAGLRLGEVAMRSGNHYPLTVRMLLDAAAGQAPVLRLEYLYDPRRVAAQAAERIAGAYAQVLQALAANSGAALGDIGLAEADAAWGKISGVTDSFAGHTPASAVMSVLARYLEQVRDRPLAPALRDAEQAWSYGELDGRARVLAQALRARGVGPESRVAVLAERSCASVLGLLAAWHAGAAFVPLDPHLPAERLAFQLRDSGAAALLAHTAPDWAQGVPVLGFKVDGGAQAPDSLPPLPHPAQAAYLIYTSGSTGTPKGVVVSHGALANYAEAVARRFDAAPAASMAMVSTVAADLGHTVLFGALCQGSELHLLDARLAFDPDGFAEYMHAHRIEALKIVPGHLQALLAAAQPARVLPLRWLACGGESLSGALLEQIRALRPECQVFNHYGPTETTVGAIAGRAEPLADGRVPLGQPLAGLRAYVLDAALQPVPAGLAGDLYLAGAGVARGYQGRPGLTADRYVADPFVAGERMYRSGDRVSRLPDGRLLFLGRGDDQVKIRGYRVEPGEVAEALRQMTGVAQAEVLALPAVDGRLQLHAYVAGAACPSATRLRDALAARLPDYMVPASVTLLAVLPLTANGKVDRRALPEPGTAGPVTEAAGEDAPHGEVESVLASIWSELLGGVSVGRQDNFFELGGDSILSLKMIARARKQGLRIAPRQLFDTPTLRALAEAIDGPDGAAELTLASIWSELLGGVKIGRDADFFTLGGDSILSLKMIARACKQGLRITAKQVFEHTTLRALAAAATVDGQASPAAARPATAIAALDNAARVLPQPLSHAQQRLWFLWKLDPHGSAYHIAGAQRLQGMLSADALQGALNHLVARHGALRTVYREGVDGSVLQQVLPAKPMPLPCIEVGLDDARLQHEAASLAAQPFDLAEGPVLRAALLRRAPDDHVLAMVVHHIAADGWSLQRLQDELAHCYDALSRGASPTLPPQSLTYADFAVWQRQTLAQGEGERQLAYWRTALSDDDPGLHVPGRRAGVQGGVQGGSLGASLASAQVQGLKAAAQAAGTTFFAVLLTGLQATLHRLTGQGAVRVGVATANRHWPGTEELVGVFVNTQVVPSQVSAGTTLARMLRVAAEQVRQAQLHQDLPFEQLVEALQPARDSGRHPLFQILFNHQRVDRGMPDRLGTLAVSEFSLGETAPQLELALHSTEWEDGRVDLVWRYDADCYPPEAVARLASDYLETLARLAATPDTLLGDDLAVVSRSALLSQGDGGAARAVLTVPERLAAQALATPEAAALATGAASLSYAELDTRTNQLAHALRAAGVGAEARVGVLMTRSVEMVVALLGVMKAGAAYVPIDPELPADRLSYLFEDSQAALLLTQSVWLETLSVDAPPAWALDQIDLSAHPCTPVGHVPHPEQAAYVIYTSGSTGKPKGAVNRHGALAQRLDWMQQAYPIDAADTVLQKTPFGFDVSVWEFFWPLMVGAQLAVAEPGEHRDPQALAARIAAHGVTTLHFVPSMLSAFLAGGVMQAQVPTLRRIVCSGEALPGELRDRCLAALPGVALNNLYGPTEAAIDVTFHDCAPGETGPVAIGAPITGTQVHVLDADLNLAPPGVAGELYLGGAGLARGYLSRPGMTAERFVANPFGAGRLYRTGDRVRWTDAGELDYLGRLDFQVKIRGLRIELGEIESRLLAQEGVREAVVVAVEGPGGGQQLVAYVAPLADTDALRRVLARELPEYMVPSQIIPLETLPLSANGKIDRKALPTPLFGVEADATPPQGPTETAIAAIWADVLGCAPVGREANFFELGGHSLSVLRVHRALTAMAPDLPMRLCFEHSRLADLAAAVDTHQSQQQDKDTALRSMSDLLAALED</sequence>
<dbReference type="PANTHER" id="PTHR45527">
    <property type="entry name" value="NONRIBOSOMAL PEPTIDE SYNTHETASE"/>
    <property type="match status" value="1"/>
</dbReference>
<dbReference type="InterPro" id="IPR000873">
    <property type="entry name" value="AMP-dep_synth/lig_dom"/>
</dbReference>
<dbReference type="InterPro" id="IPR006162">
    <property type="entry name" value="Ppantetheine_attach_site"/>
</dbReference>
<reference evidence="8 9" key="1">
    <citation type="submission" date="2020-04" db="EMBL/GenBank/DDBJ databases">
        <authorList>
            <person name="De Canck E."/>
        </authorList>
    </citation>
    <scope>NUCLEOTIDE SEQUENCE [LARGE SCALE GENOMIC DNA]</scope>
    <source>
        <strain evidence="8 9">LMG 3431</strain>
    </source>
</reference>
<dbReference type="GO" id="GO:0044550">
    <property type="term" value="P:secondary metabolite biosynthetic process"/>
    <property type="evidence" value="ECO:0007669"/>
    <property type="project" value="UniProtKB-ARBA"/>
</dbReference>
<dbReference type="InterPro" id="IPR010060">
    <property type="entry name" value="NRPS_synth"/>
</dbReference>
<feature type="domain" description="Carrier" evidence="7">
    <location>
        <begin position="3627"/>
        <end position="3701"/>
    </location>
</feature>
<dbReference type="GO" id="GO:0016874">
    <property type="term" value="F:ligase activity"/>
    <property type="evidence" value="ECO:0007669"/>
    <property type="project" value="UniProtKB-KW"/>
</dbReference>
<dbReference type="InterPro" id="IPR020845">
    <property type="entry name" value="AMP-binding_CS"/>
</dbReference>
<dbReference type="Gene3D" id="2.30.38.10">
    <property type="entry name" value="Luciferase, Domain 3"/>
    <property type="match status" value="3"/>
</dbReference>
<keyword evidence="3" id="KW-0596">Phosphopantetheine</keyword>
<dbReference type="SMART" id="SM00823">
    <property type="entry name" value="PKS_PP"/>
    <property type="match status" value="4"/>
</dbReference>
<dbReference type="Pfam" id="PF13193">
    <property type="entry name" value="AMP-binding_C"/>
    <property type="match status" value="2"/>
</dbReference>
<dbReference type="InterPro" id="IPR023213">
    <property type="entry name" value="CAT-like_dom_sf"/>
</dbReference>
<accession>A0A6S6YKD9</accession>
<dbReference type="FunFam" id="3.40.50.12780:FF:000012">
    <property type="entry name" value="Non-ribosomal peptide synthetase"/>
    <property type="match status" value="2"/>
</dbReference>
<dbReference type="GO" id="GO:0005737">
    <property type="term" value="C:cytoplasm"/>
    <property type="evidence" value="ECO:0007669"/>
    <property type="project" value="TreeGrafter"/>
</dbReference>
<dbReference type="SUPFAM" id="SSF56801">
    <property type="entry name" value="Acetyl-CoA synthetase-like"/>
    <property type="match status" value="3"/>
</dbReference>
<name>A0A6S6YKD9_9BURK</name>
<evidence type="ECO:0000313" key="9">
    <source>
        <dbReference type="Proteomes" id="UP000494108"/>
    </source>
</evidence>
<dbReference type="FunFam" id="3.40.50.980:FF:000001">
    <property type="entry name" value="Non-ribosomal peptide synthetase"/>
    <property type="match status" value="2"/>
</dbReference>
<evidence type="ECO:0000256" key="1">
    <source>
        <dbReference type="ARBA" id="ARBA00001957"/>
    </source>
</evidence>
<dbReference type="InterPro" id="IPR001242">
    <property type="entry name" value="Condensation_dom"/>
</dbReference>
<dbReference type="InterPro" id="IPR025110">
    <property type="entry name" value="AMP-bd_C"/>
</dbReference>
<keyword evidence="9" id="KW-1185">Reference proteome</keyword>
<dbReference type="CDD" id="cd19543">
    <property type="entry name" value="DCL_NRPS"/>
    <property type="match status" value="1"/>
</dbReference>
<dbReference type="SUPFAM" id="SSF47336">
    <property type="entry name" value="ACP-like"/>
    <property type="match status" value="4"/>
</dbReference>